<dbReference type="PANTHER" id="PTHR11122:SF10">
    <property type="entry name" value="GLUCOSE-6-PHOSPHATE 1-EPIMERASE"/>
    <property type="match status" value="1"/>
</dbReference>
<reference evidence="2" key="1">
    <citation type="submission" date="2024-07" db="EMBL/GenBank/DDBJ databases">
        <title>Two chromosome-level genome assemblies of Korean endemic species Abeliophyllum distichum and Forsythia ovata (Oleaceae).</title>
        <authorList>
            <person name="Jang H."/>
        </authorList>
    </citation>
    <scope>NUCLEOTIDE SEQUENCE [LARGE SCALE GENOMIC DNA]</scope>
</reference>
<dbReference type="PANTHER" id="PTHR11122">
    <property type="entry name" value="APOSPORY-ASSOCIATED PROTEIN C-RELATED"/>
    <property type="match status" value="1"/>
</dbReference>
<name>A0ABD1PYI1_9LAMI</name>
<dbReference type="Proteomes" id="UP001604277">
    <property type="component" value="Unassembled WGS sequence"/>
</dbReference>
<comment type="caution">
    <text evidence="1">The sequence shown here is derived from an EMBL/GenBank/DDBJ whole genome shotgun (WGS) entry which is preliminary data.</text>
</comment>
<dbReference type="EMBL" id="JBFOLJ010000016">
    <property type="protein sequence ID" value="KAL2468961.1"/>
    <property type="molecule type" value="Genomic_DNA"/>
</dbReference>
<protein>
    <submittedName>
        <fullName evidence="1">Glucose-6-phosphate 1-epimerase</fullName>
    </submittedName>
</protein>
<sequence>MDYLGNLFQRQCFTEQGDATTFESDGLYSHYLFYFIMLSKTIQEERTTSKNYNIYSTLWQCPETIEGNPWLEAAKSISSRHSSSIAPWIVIHSEMRIEGLETLDYLDNHSERQPFTEQGDAITFESEVYLPAYDILEVLPNEIDAAFKVYTRRKCN</sequence>
<accession>A0ABD1PYI1</accession>
<proteinExistence type="predicted"/>
<keyword evidence="2" id="KW-1185">Reference proteome</keyword>
<evidence type="ECO:0000313" key="2">
    <source>
        <dbReference type="Proteomes" id="UP001604277"/>
    </source>
</evidence>
<gene>
    <name evidence="1" type="ORF">Fot_50537</name>
</gene>
<organism evidence="1 2">
    <name type="scientific">Forsythia ovata</name>
    <dbReference type="NCBI Taxonomy" id="205694"/>
    <lineage>
        <taxon>Eukaryota</taxon>
        <taxon>Viridiplantae</taxon>
        <taxon>Streptophyta</taxon>
        <taxon>Embryophyta</taxon>
        <taxon>Tracheophyta</taxon>
        <taxon>Spermatophyta</taxon>
        <taxon>Magnoliopsida</taxon>
        <taxon>eudicotyledons</taxon>
        <taxon>Gunneridae</taxon>
        <taxon>Pentapetalae</taxon>
        <taxon>asterids</taxon>
        <taxon>lamiids</taxon>
        <taxon>Lamiales</taxon>
        <taxon>Oleaceae</taxon>
        <taxon>Forsythieae</taxon>
        <taxon>Forsythia</taxon>
    </lineage>
</organism>
<dbReference type="AlphaFoldDB" id="A0ABD1PYI1"/>
<evidence type="ECO:0000313" key="1">
    <source>
        <dbReference type="EMBL" id="KAL2468961.1"/>
    </source>
</evidence>